<sequence>MRYRAGPFSVAWNAANGTFTANESSVRRVFRCDVLTEEGLYTELSEAPDVASCAATMNSWVHDGALLHVNVGGTPGAEDIAVIRSFHGARFMTHDKDFYLENVYCEGGISGALHFDAVAARNIAGVNCSFRYSAPSSPTALQDAARVRRTQGLVAFFDCDASGGAKDGWSFHEDGTAGMHVLLQGCSGWRNGLSTATSCNGFTTHDGVRAILLGGDFGLSRNGIEVHVIQSIETWAAGCRAVARDVDGTSVAFKCSNDALMWLQDCAGDAAGQAENYALQANSGTVFTRGFVATSGGVDVTSGGSVTSF</sequence>
<geneLocation type="plasmid" evidence="1 2">
    <name>pDSM109990_a</name>
</geneLocation>
<gene>
    <name evidence="1" type="ORF">DSM109990_03296</name>
</gene>
<keyword evidence="1" id="KW-0614">Plasmid</keyword>
<reference evidence="2" key="1">
    <citation type="journal article" date="2022" name="Microorganisms">
        <title>Beyond the ABCs#Discovery of Three New Plasmid Types in Rhodobacterales (RepQ, RepY, RepW).</title>
        <authorList>
            <person name="Freese H.M."/>
            <person name="Ringel V."/>
            <person name="Overmann J."/>
            <person name="Petersen J."/>
        </authorList>
    </citation>
    <scope>NUCLEOTIDE SEQUENCE [LARGE SCALE GENOMIC DNA]</scope>
    <source>
        <strain evidence="2">DSM 109990</strain>
        <plasmid evidence="2">pDSM109990_a</plasmid>
    </source>
</reference>
<protein>
    <submittedName>
        <fullName evidence="1">Uncharacterized protein</fullName>
    </submittedName>
</protein>
<dbReference type="EMBL" id="CP085145">
    <property type="protein sequence ID" value="UOA16426.1"/>
    <property type="molecule type" value="Genomic_DNA"/>
</dbReference>
<accession>A0ABY3ZP73</accession>
<name>A0ABY3ZP73_9RHOB</name>
<dbReference type="RefSeq" id="WP_243263376.1">
    <property type="nucleotide sequence ID" value="NZ_CP085145.1"/>
</dbReference>
<evidence type="ECO:0000313" key="1">
    <source>
        <dbReference type="EMBL" id="UOA16426.1"/>
    </source>
</evidence>
<keyword evidence="2" id="KW-1185">Reference proteome</keyword>
<evidence type="ECO:0000313" key="2">
    <source>
        <dbReference type="Proteomes" id="UP000831019"/>
    </source>
</evidence>
<proteinExistence type="predicted"/>
<organism evidence="1 2">
    <name type="scientific">Sulfitobacter dubius</name>
    <dbReference type="NCBI Taxonomy" id="218673"/>
    <lineage>
        <taxon>Bacteria</taxon>
        <taxon>Pseudomonadati</taxon>
        <taxon>Pseudomonadota</taxon>
        <taxon>Alphaproteobacteria</taxon>
        <taxon>Rhodobacterales</taxon>
        <taxon>Roseobacteraceae</taxon>
        <taxon>Sulfitobacter</taxon>
    </lineage>
</organism>
<dbReference type="Proteomes" id="UP000831019">
    <property type="component" value="Plasmid pDSM109990_a"/>
</dbReference>